<evidence type="ECO:0000313" key="1">
    <source>
        <dbReference type="EMBL" id="EOO60127.1"/>
    </source>
</evidence>
<sequence length="60" mass="6978">MWAKLDGEIIDIAAHGIPLTEDCQPDGKFFNRYGRVNIPVVWEKHPRMIFFLVIKVLLLI</sequence>
<name>A0A9W5PY71_BACCE</name>
<dbReference type="Proteomes" id="UP000014023">
    <property type="component" value="Unassembled WGS sequence"/>
</dbReference>
<evidence type="ECO:0000313" key="2">
    <source>
        <dbReference type="Proteomes" id="UP000014023"/>
    </source>
</evidence>
<dbReference type="RefSeq" id="WP_016126150.1">
    <property type="nucleotide sequence ID" value="NZ_KB976270.1"/>
</dbReference>
<proteinExistence type="predicted"/>
<protein>
    <submittedName>
        <fullName evidence="1">Uncharacterized protein</fullName>
    </submittedName>
</protein>
<dbReference type="EMBL" id="AHFL01000072">
    <property type="protein sequence ID" value="EOO60127.1"/>
    <property type="molecule type" value="Genomic_DNA"/>
</dbReference>
<comment type="caution">
    <text evidence="1">The sequence shown here is derived from an EMBL/GenBank/DDBJ whole genome shotgun (WGS) entry which is preliminary data.</text>
</comment>
<gene>
    <name evidence="1" type="ORF">IKE_06014</name>
</gene>
<accession>A0A9W5PY71</accession>
<reference evidence="1 2" key="1">
    <citation type="submission" date="2012-12" db="EMBL/GenBank/DDBJ databases">
        <title>The Genome Sequence of Bacillus cereus VD196.</title>
        <authorList>
            <consortium name="The Broad Institute Genome Sequencing Platform"/>
            <consortium name="The Broad Institute Genome Sequencing Center for Infectious Disease"/>
            <person name="Feldgarden M."/>
            <person name="Van der Auwera G.A."/>
            <person name="Mahillon J."/>
            <person name="Duprez V."/>
            <person name="Timmery S."/>
            <person name="Mattelet C."/>
            <person name="Dierick K."/>
            <person name="Sun M."/>
            <person name="Yu Z."/>
            <person name="Zhu L."/>
            <person name="Hu X."/>
            <person name="Shank E.B."/>
            <person name="Swiecicka I."/>
            <person name="Hansen B.M."/>
            <person name="Andrup L."/>
            <person name="Walker B."/>
            <person name="Young S.K."/>
            <person name="Zeng Q."/>
            <person name="Gargeya S."/>
            <person name="Fitzgerald M."/>
            <person name="Haas B."/>
            <person name="Abouelleil A."/>
            <person name="Alvarado L."/>
            <person name="Arachchi H.M."/>
            <person name="Berlin A.M."/>
            <person name="Chapman S.B."/>
            <person name="Dewar J."/>
            <person name="Goldberg J."/>
            <person name="Griggs A."/>
            <person name="Gujja S."/>
            <person name="Hansen M."/>
            <person name="Howarth C."/>
            <person name="Imamovic A."/>
            <person name="Larimer J."/>
            <person name="McCowan C."/>
            <person name="Murphy C."/>
            <person name="Neiman D."/>
            <person name="Pearson M."/>
            <person name="Priest M."/>
            <person name="Roberts A."/>
            <person name="Saif S."/>
            <person name="Shea T."/>
            <person name="Sisk P."/>
            <person name="Sykes S."/>
            <person name="Wortman J."/>
            <person name="Nusbaum C."/>
            <person name="Birren B."/>
        </authorList>
    </citation>
    <scope>NUCLEOTIDE SEQUENCE [LARGE SCALE GENOMIC DNA]</scope>
    <source>
        <strain evidence="1 2">VD196</strain>
    </source>
</reference>
<organism evidence="1 2">
    <name type="scientific">Bacillus cereus VD196</name>
    <dbReference type="NCBI Taxonomy" id="1053243"/>
    <lineage>
        <taxon>Bacteria</taxon>
        <taxon>Bacillati</taxon>
        <taxon>Bacillota</taxon>
        <taxon>Bacilli</taxon>
        <taxon>Bacillales</taxon>
        <taxon>Bacillaceae</taxon>
        <taxon>Bacillus</taxon>
        <taxon>Bacillus cereus group</taxon>
    </lineage>
</organism>
<dbReference type="AlphaFoldDB" id="A0A9W5PY71"/>